<evidence type="ECO:0000256" key="5">
    <source>
        <dbReference type="ARBA" id="ARBA00022833"/>
    </source>
</evidence>
<dbReference type="EMBL" id="CAJNOQ010002157">
    <property type="protein sequence ID" value="CAF0942359.1"/>
    <property type="molecule type" value="Genomic_DNA"/>
</dbReference>
<dbReference type="PROSITE" id="PS00028">
    <property type="entry name" value="ZINC_FINGER_C2H2_1"/>
    <property type="match status" value="3"/>
</dbReference>
<comment type="similarity">
    <text evidence="10">Belongs to the Sp1 C2H2-type zinc-finger protein family.</text>
</comment>
<feature type="domain" description="C2H2-type" evidence="13">
    <location>
        <begin position="295"/>
        <end position="322"/>
    </location>
</feature>
<feature type="domain" description="C2H2-type" evidence="13">
    <location>
        <begin position="323"/>
        <end position="352"/>
    </location>
</feature>
<keyword evidence="8" id="KW-0804">Transcription</keyword>
<evidence type="ECO:0000256" key="8">
    <source>
        <dbReference type="ARBA" id="ARBA00023163"/>
    </source>
</evidence>
<dbReference type="AlphaFoldDB" id="A0A814CET2"/>
<dbReference type="FunFam" id="3.30.160.60:FF:000014">
    <property type="entry name" value="Transcription factor Sp3"/>
    <property type="match status" value="1"/>
</dbReference>
<evidence type="ECO:0000259" key="13">
    <source>
        <dbReference type="PROSITE" id="PS50157"/>
    </source>
</evidence>
<keyword evidence="6" id="KW-0805">Transcription regulation</keyword>
<dbReference type="PROSITE" id="PS50157">
    <property type="entry name" value="ZINC_FINGER_C2H2_2"/>
    <property type="match status" value="3"/>
</dbReference>
<accession>A0A814CET2</accession>
<evidence type="ECO:0000256" key="6">
    <source>
        <dbReference type="ARBA" id="ARBA00023015"/>
    </source>
</evidence>
<dbReference type="PANTHER" id="PTHR23235:SF170">
    <property type="entry name" value="FI01014P-RELATED"/>
    <property type="match status" value="1"/>
</dbReference>
<dbReference type="CDD" id="cd22541">
    <property type="entry name" value="SP5_N"/>
    <property type="match status" value="1"/>
</dbReference>
<feature type="compositionally biased region" description="Low complexity" evidence="12">
    <location>
        <begin position="212"/>
        <end position="234"/>
    </location>
</feature>
<dbReference type="EMBL" id="CAJOBC010002158">
    <property type="protein sequence ID" value="CAF3718762.1"/>
    <property type="molecule type" value="Genomic_DNA"/>
</dbReference>
<dbReference type="FunFam" id="3.30.160.60:FF:000624">
    <property type="entry name" value="zinc finger protein 697"/>
    <property type="match status" value="1"/>
</dbReference>
<dbReference type="SUPFAM" id="SSF57667">
    <property type="entry name" value="beta-beta-alpha zinc fingers"/>
    <property type="match status" value="1"/>
</dbReference>
<comment type="caution">
    <text evidence="14">The sequence shown here is derived from an EMBL/GenBank/DDBJ whole genome shotgun (WGS) entry which is preliminary data.</text>
</comment>
<dbReference type="GO" id="GO:0000981">
    <property type="term" value="F:DNA-binding transcription factor activity, RNA polymerase II-specific"/>
    <property type="evidence" value="ECO:0007669"/>
    <property type="project" value="TreeGrafter"/>
</dbReference>
<proteinExistence type="inferred from homology"/>
<dbReference type="OrthoDB" id="6365676at2759"/>
<dbReference type="SMART" id="SM00355">
    <property type="entry name" value="ZnF_C2H2"/>
    <property type="match status" value="3"/>
</dbReference>
<reference evidence="14" key="1">
    <citation type="submission" date="2021-02" db="EMBL/GenBank/DDBJ databases">
        <authorList>
            <person name="Nowell W R."/>
        </authorList>
    </citation>
    <scope>NUCLEOTIDE SEQUENCE</scope>
</reference>
<dbReference type="GO" id="GO:0000978">
    <property type="term" value="F:RNA polymerase II cis-regulatory region sequence-specific DNA binding"/>
    <property type="evidence" value="ECO:0007669"/>
    <property type="project" value="TreeGrafter"/>
</dbReference>
<dbReference type="GO" id="GO:0008270">
    <property type="term" value="F:zinc ion binding"/>
    <property type="evidence" value="ECO:0007669"/>
    <property type="project" value="UniProtKB-KW"/>
</dbReference>
<evidence type="ECO:0000256" key="12">
    <source>
        <dbReference type="SAM" id="MobiDB-lite"/>
    </source>
</evidence>
<dbReference type="GO" id="GO:0005634">
    <property type="term" value="C:nucleus"/>
    <property type="evidence" value="ECO:0007669"/>
    <property type="project" value="UniProtKB-SubCell"/>
</dbReference>
<evidence type="ECO:0000256" key="3">
    <source>
        <dbReference type="ARBA" id="ARBA00022737"/>
    </source>
</evidence>
<keyword evidence="2" id="KW-0479">Metal-binding</keyword>
<gene>
    <name evidence="14" type="ORF">GPM918_LOCUS10780</name>
    <name evidence="15" type="ORF">SRO942_LOCUS10783</name>
</gene>
<dbReference type="Pfam" id="PF00096">
    <property type="entry name" value="zf-C2H2"/>
    <property type="match status" value="2"/>
</dbReference>
<keyword evidence="3" id="KW-0677">Repeat</keyword>
<evidence type="ECO:0000256" key="2">
    <source>
        <dbReference type="ARBA" id="ARBA00022723"/>
    </source>
</evidence>
<dbReference type="InterPro" id="IPR036236">
    <property type="entry name" value="Znf_C2H2_sf"/>
</dbReference>
<feature type="compositionally biased region" description="Polar residues" evidence="12">
    <location>
        <begin position="242"/>
        <end position="254"/>
    </location>
</feature>
<keyword evidence="16" id="KW-1185">Reference proteome</keyword>
<evidence type="ECO:0000256" key="11">
    <source>
        <dbReference type="PROSITE-ProRule" id="PRU00042"/>
    </source>
</evidence>
<organism evidence="14 16">
    <name type="scientific">Didymodactylos carnosus</name>
    <dbReference type="NCBI Taxonomy" id="1234261"/>
    <lineage>
        <taxon>Eukaryota</taxon>
        <taxon>Metazoa</taxon>
        <taxon>Spiralia</taxon>
        <taxon>Gnathifera</taxon>
        <taxon>Rotifera</taxon>
        <taxon>Eurotatoria</taxon>
        <taxon>Bdelloidea</taxon>
        <taxon>Philodinida</taxon>
        <taxon>Philodinidae</taxon>
        <taxon>Didymodactylos</taxon>
    </lineage>
</organism>
<keyword evidence="7" id="KW-0238">DNA-binding</keyword>
<sequence>MVLLAHPFLNTASIPNIMDRSMGNSNSCPIARPIPVNSSQHNHRTICPVPIRPINSNILLPSLQQNEKFLSASRKQQEFFHESNYTKHLNLSTLNNDVNKTIDSLHQSQSSSSWNSLTSTSSNIKREPQWLDPQLNIRASPSPSTLERLHTEALIRHKTLQMLHARFPLNSIDFLASMTENSFTSRLTNKTSTLLPSLHSHALAAIFNSSSSSSSSSSSLNSSSSSTNSLNTSLRSPPINVPFSNQNTQNSNNDKWWSVNEHSTLFGSVTRRCKRCRCPNCINQTDIDPHTKRQHICHICKKLYGKTSHLKAHLRWHAGERPFRCHWLFCGKAFTRSDELQRHLRTHTGEKRFQCQRCGKRFMRSDHLSKHSKTHELPITTSPSSTIITNDRQNFHHQTGSECSSNVDLMKSENMDSDNDDEIIDVQY</sequence>
<evidence type="ECO:0000256" key="7">
    <source>
        <dbReference type="ARBA" id="ARBA00023125"/>
    </source>
</evidence>
<evidence type="ECO:0000256" key="4">
    <source>
        <dbReference type="ARBA" id="ARBA00022771"/>
    </source>
</evidence>
<comment type="subcellular location">
    <subcellularLocation>
        <location evidence="1">Nucleus</location>
    </subcellularLocation>
</comment>
<dbReference type="Proteomes" id="UP000681722">
    <property type="component" value="Unassembled WGS sequence"/>
</dbReference>
<protein>
    <recommendedName>
        <fullName evidence="13">C2H2-type domain-containing protein</fullName>
    </recommendedName>
</protein>
<evidence type="ECO:0000313" key="15">
    <source>
        <dbReference type="EMBL" id="CAF3718762.1"/>
    </source>
</evidence>
<evidence type="ECO:0000313" key="16">
    <source>
        <dbReference type="Proteomes" id="UP000663829"/>
    </source>
</evidence>
<keyword evidence="9" id="KW-0539">Nucleus</keyword>
<evidence type="ECO:0000313" key="14">
    <source>
        <dbReference type="EMBL" id="CAF0942359.1"/>
    </source>
</evidence>
<keyword evidence="4 11" id="KW-0863">Zinc-finger</keyword>
<feature type="region of interest" description="Disordered" evidence="12">
    <location>
        <begin position="212"/>
        <end position="254"/>
    </location>
</feature>
<dbReference type="InterPro" id="IPR013087">
    <property type="entry name" value="Znf_C2H2_type"/>
</dbReference>
<name>A0A814CET2_9BILA</name>
<dbReference type="Proteomes" id="UP000663829">
    <property type="component" value="Unassembled WGS sequence"/>
</dbReference>
<dbReference type="Gene3D" id="3.30.160.60">
    <property type="entry name" value="Classic Zinc Finger"/>
    <property type="match status" value="3"/>
</dbReference>
<dbReference type="PANTHER" id="PTHR23235">
    <property type="entry name" value="KRUEPPEL-LIKE TRANSCRIPTION FACTOR"/>
    <property type="match status" value="1"/>
</dbReference>
<evidence type="ECO:0000256" key="9">
    <source>
        <dbReference type="ARBA" id="ARBA00023242"/>
    </source>
</evidence>
<evidence type="ECO:0000256" key="1">
    <source>
        <dbReference type="ARBA" id="ARBA00004123"/>
    </source>
</evidence>
<evidence type="ECO:0000256" key="10">
    <source>
        <dbReference type="ARBA" id="ARBA00038409"/>
    </source>
</evidence>
<keyword evidence="5" id="KW-0862">Zinc</keyword>
<feature type="domain" description="C2H2-type" evidence="13">
    <location>
        <begin position="353"/>
        <end position="375"/>
    </location>
</feature>